<comment type="caution">
    <text evidence="2">The sequence shown here is derived from an EMBL/GenBank/DDBJ whole genome shotgun (WGS) entry which is preliminary data.</text>
</comment>
<evidence type="ECO:0000313" key="2">
    <source>
        <dbReference type="EMBL" id="TCZ55956.1"/>
    </source>
</evidence>
<dbReference type="Gene3D" id="2.150.10.10">
    <property type="entry name" value="Serralysin-like metalloprotease, C-terminal"/>
    <property type="match status" value="1"/>
</dbReference>
<accession>A0A4R4D9X0</accession>
<dbReference type="PANTHER" id="PTHR46580">
    <property type="entry name" value="SENSOR KINASE-RELATED"/>
    <property type="match status" value="1"/>
</dbReference>
<dbReference type="RefSeq" id="WP_132293868.1">
    <property type="nucleotide sequence ID" value="NZ_SKBM01000024.1"/>
</dbReference>
<evidence type="ECO:0000256" key="1">
    <source>
        <dbReference type="ARBA" id="ARBA00022729"/>
    </source>
</evidence>
<dbReference type="Pfam" id="PF13517">
    <property type="entry name" value="FG-GAP_3"/>
    <property type="match status" value="2"/>
</dbReference>
<dbReference type="PANTHER" id="PTHR46580:SF2">
    <property type="entry name" value="MAM DOMAIN-CONTAINING PROTEIN"/>
    <property type="match status" value="1"/>
</dbReference>
<evidence type="ECO:0000313" key="3">
    <source>
        <dbReference type="Proteomes" id="UP000295023"/>
    </source>
</evidence>
<name>A0A4R4D9X0_9PROT</name>
<sequence length="452" mass="47937">MAQKNLYGTSGNDTLDGSIYGPADFVVAYGYGGNDLLIGSKNSDRFAPGAGNNAVYGYDGNDSLHLHVRSKVTQANFFDGGSGRDSIVFYGDPSMVTLRNYGTYWKAEAPGLDVTLTNVETVTFNNKGVLTTRTLLPVANDFDGDGKSDILWSNTGLKAYAPDGVLSQWRMDGATYRSGDTFGLHKTAYTVSHTADFNGDGMADILWAKAGGGAAIWQMDGYDAEASGDIALPGNDKGWSIADTGDFNGDGKADILFTRQASWNGQTFTKVYLQQMNGLSVTGGGEIATVGADWSIAGTGDFNNDAKADILWRNAGGEISIWTMDGTTYLGGGTVAKPGPYWDVAGTGDFNNDGRSDILFRGAGGEVSVWLMRDLKVIAGVSLYNPGPDWEVATIADYDGNGVSDILWRQAAGEGGAATEVKMWLMNGTANSTAVMRDTSLGYLDTDWQVVA</sequence>
<gene>
    <name evidence="2" type="ORF">EXY23_20370</name>
</gene>
<organism evidence="2 3">
    <name type="scientific">Roseicella aquatilis</name>
    <dbReference type="NCBI Taxonomy" id="2527868"/>
    <lineage>
        <taxon>Bacteria</taxon>
        <taxon>Pseudomonadati</taxon>
        <taxon>Pseudomonadota</taxon>
        <taxon>Alphaproteobacteria</taxon>
        <taxon>Acetobacterales</taxon>
        <taxon>Roseomonadaceae</taxon>
        <taxon>Roseicella</taxon>
    </lineage>
</organism>
<dbReference type="EMBL" id="SKBM01000024">
    <property type="protein sequence ID" value="TCZ55956.1"/>
    <property type="molecule type" value="Genomic_DNA"/>
</dbReference>
<keyword evidence="1" id="KW-0732">Signal</keyword>
<reference evidence="2 3" key="1">
    <citation type="submission" date="2019-03" db="EMBL/GenBank/DDBJ databases">
        <title>Paracraurococcus aquatilis NE82 genome sequence.</title>
        <authorList>
            <person name="Zhao Y."/>
            <person name="Du Z."/>
        </authorList>
    </citation>
    <scope>NUCLEOTIDE SEQUENCE [LARGE SCALE GENOMIC DNA]</scope>
    <source>
        <strain evidence="2 3">NE82</strain>
    </source>
</reference>
<dbReference type="SUPFAM" id="SSF69318">
    <property type="entry name" value="Integrin alpha N-terminal domain"/>
    <property type="match status" value="1"/>
</dbReference>
<dbReference type="InterPro" id="IPR013517">
    <property type="entry name" value="FG-GAP"/>
</dbReference>
<dbReference type="Gene3D" id="2.130.10.130">
    <property type="entry name" value="Integrin alpha, N-terminal"/>
    <property type="match status" value="1"/>
</dbReference>
<dbReference type="InterPro" id="IPR028994">
    <property type="entry name" value="Integrin_alpha_N"/>
</dbReference>
<proteinExistence type="predicted"/>
<dbReference type="AlphaFoldDB" id="A0A4R4D9X0"/>
<dbReference type="SUPFAM" id="SSF51120">
    <property type="entry name" value="beta-Roll"/>
    <property type="match status" value="1"/>
</dbReference>
<dbReference type="Proteomes" id="UP000295023">
    <property type="component" value="Unassembled WGS sequence"/>
</dbReference>
<dbReference type="PRINTS" id="PR00313">
    <property type="entry name" value="CABNDNGRPT"/>
</dbReference>
<dbReference type="InterPro" id="IPR011049">
    <property type="entry name" value="Serralysin-like_metalloprot_C"/>
</dbReference>
<protein>
    <submittedName>
        <fullName evidence="2">VCBS repeat-containing protein</fullName>
    </submittedName>
</protein>
<dbReference type="OrthoDB" id="6057489at2"/>
<keyword evidence="3" id="KW-1185">Reference proteome</keyword>